<feature type="transmembrane region" description="Helical" evidence="5">
    <location>
        <begin position="55"/>
        <end position="75"/>
    </location>
</feature>
<feature type="transmembrane region" description="Helical" evidence="5">
    <location>
        <begin position="283"/>
        <end position="306"/>
    </location>
</feature>
<dbReference type="GO" id="GO:0016765">
    <property type="term" value="F:transferase activity, transferring alkyl or aryl (other than methyl) groups"/>
    <property type="evidence" value="ECO:0007669"/>
    <property type="project" value="InterPro"/>
</dbReference>
<proteinExistence type="predicted"/>
<evidence type="ECO:0000256" key="1">
    <source>
        <dbReference type="ARBA" id="ARBA00004651"/>
    </source>
</evidence>
<feature type="transmembrane region" description="Helical" evidence="5">
    <location>
        <begin position="31"/>
        <end position="48"/>
    </location>
</feature>
<name>A0A2H1FF83_9ARCH</name>
<dbReference type="InterPro" id="IPR000537">
    <property type="entry name" value="UbiA_prenyltransferase"/>
</dbReference>
<dbReference type="Gene3D" id="1.20.120.1780">
    <property type="entry name" value="UbiA prenyltransferase"/>
    <property type="match status" value="1"/>
</dbReference>
<evidence type="ECO:0000256" key="3">
    <source>
        <dbReference type="ARBA" id="ARBA00022989"/>
    </source>
</evidence>
<dbReference type="GO" id="GO:0005886">
    <property type="term" value="C:plasma membrane"/>
    <property type="evidence" value="ECO:0007669"/>
    <property type="project" value="UniProtKB-SubCell"/>
</dbReference>
<evidence type="ECO:0000256" key="2">
    <source>
        <dbReference type="ARBA" id="ARBA00022692"/>
    </source>
</evidence>
<dbReference type="PANTHER" id="PTHR42723">
    <property type="entry name" value="CHLOROPHYLL SYNTHASE"/>
    <property type="match status" value="1"/>
</dbReference>
<dbReference type="EMBL" id="LT841358">
    <property type="protein sequence ID" value="SMH71401.1"/>
    <property type="molecule type" value="Genomic_DNA"/>
</dbReference>
<dbReference type="InterPro" id="IPR050475">
    <property type="entry name" value="Prenyltransferase_related"/>
</dbReference>
<evidence type="ECO:0000256" key="4">
    <source>
        <dbReference type="ARBA" id="ARBA00023136"/>
    </source>
</evidence>
<keyword evidence="4 5" id="KW-0472">Membrane</keyword>
<dbReference type="Proteomes" id="UP000230607">
    <property type="component" value="Chromosome 1"/>
</dbReference>
<dbReference type="InterPro" id="IPR044878">
    <property type="entry name" value="UbiA_sf"/>
</dbReference>
<organism evidence="6 7">
    <name type="scientific">Candidatus Nitrosotalea okcheonensis</name>
    <dbReference type="NCBI Taxonomy" id="1903276"/>
    <lineage>
        <taxon>Archaea</taxon>
        <taxon>Nitrososphaerota</taxon>
        <taxon>Nitrososphaeria</taxon>
        <taxon>Nitrosotaleales</taxon>
        <taxon>Nitrosotaleaceae</taxon>
        <taxon>Nitrosotalea</taxon>
    </lineage>
</organism>
<comment type="subcellular location">
    <subcellularLocation>
        <location evidence="1">Cell membrane</location>
        <topology evidence="1">Multi-pass membrane protein</topology>
    </subcellularLocation>
</comment>
<dbReference type="Pfam" id="PF01040">
    <property type="entry name" value="UbiA"/>
    <property type="match status" value="1"/>
</dbReference>
<dbReference type="Gene3D" id="1.10.357.140">
    <property type="entry name" value="UbiA prenyltransferase"/>
    <property type="match status" value="1"/>
</dbReference>
<evidence type="ECO:0000313" key="7">
    <source>
        <dbReference type="Proteomes" id="UP000230607"/>
    </source>
</evidence>
<dbReference type="AlphaFoldDB" id="A0A2H1FF83"/>
<keyword evidence="6" id="KW-0808">Transferase</keyword>
<keyword evidence="2 5" id="KW-0812">Transmembrane</keyword>
<dbReference type="RefSeq" id="WP_157927379.1">
    <property type="nucleotide sequence ID" value="NZ_LT841358.1"/>
</dbReference>
<keyword evidence="7" id="KW-1185">Reference proteome</keyword>
<feature type="transmembrane region" description="Helical" evidence="5">
    <location>
        <begin position="174"/>
        <end position="191"/>
    </location>
</feature>
<dbReference type="OrthoDB" id="11851at2157"/>
<feature type="transmembrane region" description="Helical" evidence="5">
    <location>
        <begin position="212"/>
        <end position="236"/>
    </location>
</feature>
<dbReference type="PANTHER" id="PTHR42723:SF1">
    <property type="entry name" value="CHLOROPHYLL SYNTHASE, CHLOROPLASTIC"/>
    <property type="match status" value="1"/>
</dbReference>
<evidence type="ECO:0000256" key="5">
    <source>
        <dbReference type="SAM" id="Phobius"/>
    </source>
</evidence>
<feature type="transmembrane region" description="Helical" evidence="5">
    <location>
        <begin position="149"/>
        <end position="168"/>
    </location>
</feature>
<accession>A0A2H1FF83</accession>
<gene>
    <name evidence="6" type="ORF">NCS_11208</name>
</gene>
<feature type="transmembrane region" description="Helical" evidence="5">
    <location>
        <begin position="107"/>
        <end position="137"/>
    </location>
</feature>
<evidence type="ECO:0000313" key="6">
    <source>
        <dbReference type="EMBL" id="SMH71401.1"/>
    </source>
</evidence>
<reference evidence="7" key="1">
    <citation type="submission" date="2017-03" db="EMBL/GenBank/DDBJ databases">
        <authorList>
            <person name="Herbold C."/>
        </authorList>
    </citation>
    <scope>NUCLEOTIDE SEQUENCE [LARGE SCALE GENOMIC DNA]</scope>
</reference>
<sequence length="307" mass="33593">MALAQQDRPSDLGIKILTQWNILCSVIKSRTIVYGFALAAVGTFFIASGMKTPDFFVLIKLTASVYFLALATYLYNDLTDYDVDQVNDRDTPSSQRKNYLQILYHTIGFFVVSILLAFSINVQTGIGALVFLGLAVAYSHPKVHLKNMFIIKTVVTALGGFIASMMGALAVHNVSYLAITSSAIVFLIYFINGPLNDIRDLEGDRKGGRRTIPIVIGVRKSFAIIIGSISSIATMIVASYCFLGMNVAGVGLGLTVCGYLVLKIMNLSKTPDDKKKMNKTRTTVRNSIFTIQVSIFVGLALNQFLIQ</sequence>
<feature type="transmembrane region" description="Helical" evidence="5">
    <location>
        <begin position="242"/>
        <end position="262"/>
    </location>
</feature>
<keyword evidence="3 5" id="KW-1133">Transmembrane helix</keyword>
<protein>
    <submittedName>
        <fullName evidence="6">Prenyltransferase, UbiA family</fullName>
    </submittedName>
</protein>